<feature type="domain" description="Carbohydrate kinase PfkB" evidence="6">
    <location>
        <begin position="4"/>
        <end position="324"/>
    </location>
</feature>
<evidence type="ECO:0000259" key="6">
    <source>
        <dbReference type="Pfam" id="PF00294"/>
    </source>
</evidence>
<evidence type="ECO:0000256" key="5">
    <source>
        <dbReference type="ARBA" id="ARBA00022840"/>
    </source>
</evidence>
<dbReference type="OrthoDB" id="124714at2157"/>
<sequence>MTRDVLVAGETLIDFIPEQAGPLEDVAGFERRPGGAPANVAVALARLKRPPLFWTRIGADPFGRYLERTLADHGLPDRLIERDDGAKTTLAFVTHDETGDREFTFHREGTADTRLEPGRVDDETLADCEWVHAGGVALASGSSRAATLDLLERAAGAGCTISFDPNWRPELWPDEGAFASVAADALAHVDVCFATVDELERLGFAGETPTAVAQAAIDDGPIHTVFVTRGSDGAVAVAGEDAPWTAGSVEHSGFAVDAVDATGAGDAFVAGGIAALRDGGDGGNVGAGGADGDRGMLEDAVAFANAVAATATSGRGAMSALPTRDAVAALLAEQRRYA</sequence>
<keyword evidence="3" id="KW-0547">Nucleotide-binding</keyword>
<reference evidence="8" key="1">
    <citation type="submission" date="2016-10" db="EMBL/GenBank/DDBJ databases">
        <authorList>
            <person name="Varghese N."/>
        </authorList>
    </citation>
    <scope>NUCLEOTIDE SEQUENCE [LARGE SCALE GENOMIC DNA]</scope>
    <source>
        <strain evidence="8">CGMCC 1.12284</strain>
    </source>
</reference>
<comment type="similarity">
    <text evidence="1">Belongs to the carbohydrate kinase PfkB family.</text>
</comment>
<proteinExistence type="inferred from homology"/>
<evidence type="ECO:0000256" key="2">
    <source>
        <dbReference type="ARBA" id="ARBA00022679"/>
    </source>
</evidence>
<dbReference type="EMBL" id="FOIS01000002">
    <property type="protein sequence ID" value="SEV94470.1"/>
    <property type="molecule type" value="Genomic_DNA"/>
</dbReference>
<gene>
    <name evidence="7" type="ORF">SAMN05216285_1203</name>
</gene>
<dbReference type="GO" id="GO:0005524">
    <property type="term" value="F:ATP binding"/>
    <property type="evidence" value="ECO:0007669"/>
    <property type="project" value="UniProtKB-KW"/>
</dbReference>
<accession>A0A1I0N067</accession>
<name>A0A1I0N067_9EURY</name>
<dbReference type="InterPro" id="IPR050306">
    <property type="entry name" value="PfkB_Carbo_kinase"/>
</dbReference>
<organism evidence="7 8">
    <name type="scientific">Natrinema salifodinae</name>
    <dbReference type="NCBI Taxonomy" id="1202768"/>
    <lineage>
        <taxon>Archaea</taxon>
        <taxon>Methanobacteriati</taxon>
        <taxon>Methanobacteriota</taxon>
        <taxon>Stenosarchaea group</taxon>
        <taxon>Halobacteria</taxon>
        <taxon>Halobacteriales</taxon>
        <taxon>Natrialbaceae</taxon>
        <taxon>Natrinema</taxon>
    </lineage>
</organism>
<dbReference type="SUPFAM" id="SSF53613">
    <property type="entry name" value="Ribokinase-like"/>
    <property type="match status" value="1"/>
</dbReference>
<dbReference type="GO" id="GO:0016301">
    <property type="term" value="F:kinase activity"/>
    <property type="evidence" value="ECO:0007669"/>
    <property type="project" value="UniProtKB-KW"/>
</dbReference>
<dbReference type="STRING" id="1202768.SAMN05216285_1203"/>
<keyword evidence="8" id="KW-1185">Reference proteome</keyword>
<evidence type="ECO:0000256" key="3">
    <source>
        <dbReference type="ARBA" id="ARBA00022741"/>
    </source>
</evidence>
<keyword evidence="4 7" id="KW-0418">Kinase</keyword>
<dbReference type="Gene3D" id="3.40.1190.20">
    <property type="match status" value="1"/>
</dbReference>
<protein>
    <submittedName>
        <fullName evidence="7">Fructokinase</fullName>
    </submittedName>
</protein>
<evidence type="ECO:0000256" key="1">
    <source>
        <dbReference type="ARBA" id="ARBA00010688"/>
    </source>
</evidence>
<dbReference type="InterPro" id="IPR029056">
    <property type="entry name" value="Ribokinase-like"/>
</dbReference>
<evidence type="ECO:0000256" key="4">
    <source>
        <dbReference type="ARBA" id="ARBA00022777"/>
    </source>
</evidence>
<dbReference type="PANTHER" id="PTHR43085">
    <property type="entry name" value="HEXOKINASE FAMILY MEMBER"/>
    <property type="match status" value="1"/>
</dbReference>
<dbReference type="Pfam" id="PF00294">
    <property type="entry name" value="PfkB"/>
    <property type="match status" value="1"/>
</dbReference>
<dbReference type="eggNOG" id="arCOG00014">
    <property type="taxonomic scope" value="Archaea"/>
</dbReference>
<evidence type="ECO:0000313" key="7">
    <source>
        <dbReference type="EMBL" id="SEV94470.1"/>
    </source>
</evidence>
<dbReference type="InterPro" id="IPR011611">
    <property type="entry name" value="PfkB_dom"/>
</dbReference>
<dbReference type="RefSeq" id="WP_049992016.1">
    <property type="nucleotide sequence ID" value="NZ_FOIS01000002.1"/>
</dbReference>
<evidence type="ECO:0000313" key="8">
    <source>
        <dbReference type="Proteomes" id="UP000183275"/>
    </source>
</evidence>
<dbReference type="Proteomes" id="UP000183275">
    <property type="component" value="Unassembled WGS sequence"/>
</dbReference>
<keyword evidence="5" id="KW-0067">ATP-binding</keyword>
<keyword evidence="2" id="KW-0808">Transferase</keyword>
<dbReference type="CDD" id="cd01167">
    <property type="entry name" value="bac_FRK"/>
    <property type="match status" value="1"/>
</dbReference>
<dbReference type="PANTHER" id="PTHR43085:SF1">
    <property type="entry name" value="PSEUDOURIDINE KINASE-RELATED"/>
    <property type="match status" value="1"/>
</dbReference>
<dbReference type="AlphaFoldDB" id="A0A1I0N067"/>